<dbReference type="WBParaSite" id="PEQ_0000032001-mRNA-1">
    <property type="protein sequence ID" value="PEQ_0000032001-mRNA-1"/>
    <property type="gene ID" value="PEQ_0000032001"/>
</dbReference>
<dbReference type="Proteomes" id="UP000887564">
    <property type="component" value="Unplaced"/>
</dbReference>
<evidence type="ECO:0000313" key="2">
    <source>
        <dbReference type="Proteomes" id="UP000887564"/>
    </source>
</evidence>
<protein>
    <submittedName>
        <fullName evidence="3">Uncharacterized protein</fullName>
    </submittedName>
</protein>
<accession>A0A914R139</accession>
<organism evidence="2 3">
    <name type="scientific">Parascaris equorum</name>
    <name type="common">Equine roundworm</name>
    <dbReference type="NCBI Taxonomy" id="6256"/>
    <lineage>
        <taxon>Eukaryota</taxon>
        <taxon>Metazoa</taxon>
        <taxon>Ecdysozoa</taxon>
        <taxon>Nematoda</taxon>
        <taxon>Chromadorea</taxon>
        <taxon>Rhabditida</taxon>
        <taxon>Spirurina</taxon>
        <taxon>Ascaridomorpha</taxon>
        <taxon>Ascaridoidea</taxon>
        <taxon>Ascarididae</taxon>
        <taxon>Parascaris</taxon>
    </lineage>
</organism>
<evidence type="ECO:0000313" key="3">
    <source>
        <dbReference type="WBParaSite" id="PEQ_0000032001-mRNA-1"/>
    </source>
</evidence>
<keyword evidence="2" id="KW-1185">Reference proteome</keyword>
<feature type="region of interest" description="Disordered" evidence="1">
    <location>
        <begin position="1"/>
        <end position="22"/>
    </location>
</feature>
<reference evidence="3" key="1">
    <citation type="submission" date="2022-11" db="UniProtKB">
        <authorList>
            <consortium name="WormBaseParasite"/>
        </authorList>
    </citation>
    <scope>IDENTIFICATION</scope>
</reference>
<proteinExistence type="predicted"/>
<name>A0A914R139_PAREQ</name>
<evidence type="ECO:0000256" key="1">
    <source>
        <dbReference type="SAM" id="MobiDB-lite"/>
    </source>
</evidence>
<dbReference type="AlphaFoldDB" id="A0A914R139"/>
<sequence>MRNRMGQSASGEFSSTTEGDRYECEGREWSLCTVGSIAGQEGCDPC</sequence>
<feature type="compositionally biased region" description="Polar residues" evidence="1">
    <location>
        <begin position="1"/>
        <end position="17"/>
    </location>
</feature>